<dbReference type="GO" id="GO:0004672">
    <property type="term" value="F:protein kinase activity"/>
    <property type="evidence" value="ECO:0007669"/>
    <property type="project" value="InterPro"/>
</dbReference>
<dbReference type="PROSITE" id="PS50011">
    <property type="entry name" value="PROTEIN_KINASE_DOM"/>
    <property type="match status" value="1"/>
</dbReference>
<dbReference type="OrthoDB" id="1911848at2759"/>
<dbReference type="PANTHER" id="PTHR37542:SF1">
    <property type="entry name" value="PRION-INHIBITION AND PROPAGATION HELO DOMAIN-CONTAINING PROTEIN"/>
    <property type="match status" value="1"/>
</dbReference>
<dbReference type="InterPro" id="IPR011009">
    <property type="entry name" value="Kinase-like_dom_sf"/>
</dbReference>
<dbReference type="SUPFAM" id="SSF56112">
    <property type="entry name" value="Protein kinase-like (PK-like)"/>
    <property type="match status" value="1"/>
</dbReference>
<feature type="coiled-coil region" evidence="1">
    <location>
        <begin position="52"/>
        <end position="86"/>
    </location>
</feature>
<name>A0A6A5KPC1_9PLEO</name>
<reference evidence="4" key="1">
    <citation type="submission" date="2020-01" db="EMBL/GenBank/DDBJ databases">
        <authorList>
            <consortium name="DOE Joint Genome Institute"/>
            <person name="Haridas S."/>
            <person name="Albert R."/>
            <person name="Binder M."/>
            <person name="Bloem J."/>
            <person name="Labutti K."/>
            <person name="Salamov A."/>
            <person name="Andreopoulos B."/>
            <person name="Baker S.E."/>
            <person name="Barry K."/>
            <person name="Bills G."/>
            <person name="Bluhm B.H."/>
            <person name="Cannon C."/>
            <person name="Castanera R."/>
            <person name="Culley D.E."/>
            <person name="Daum C."/>
            <person name="Ezra D."/>
            <person name="Gonzalez J.B."/>
            <person name="Henrissat B."/>
            <person name="Kuo A."/>
            <person name="Liang C."/>
            <person name="Lipzen A."/>
            <person name="Lutzoni F."/>
            <person name="Magnuson J."/>
            <person name="Mondo S."/>
            <person name="Nolan M."/>
            <person name="Ohm R."/>
            <person name="Pangilinan J."/>
            <person name="Park H.-J."/>
            <person name="Ramirez L."/>
            <person name="Alfaro M."/>
            <person name="Sun H."/>
            <person name="Tritt A."/>
            <person name="Yoshinaga Y."/>
            <person name="Zwiers L.-H."/>
            <person name="Turgeon B.G."/>
            <person name="Goodwin S.B."/>
            <person name="Spatafora J.W."/>
            <person name="Crous P.W."/>
            <person name="Grigoriev I.V."/>
        </authorList>
    </citation>
    <scope>NUCLEOTIDE SEQUENCE</scope>
    <source>
        <strain evidence="4">P77</strain>
    </source>
</reference>
<protein>
    <recommendedName>
        <fullName evidence="3">Protein kinase domain-containing protein</fullName>
    </recommendedName>
</protein>
<evidence type="ECO:0000313" key="5">
    <source>
        <dbReference type="Proteomes" id="UP000800040"/>
    </source>
</evidence>
<dbReference type="PANTHER" id="PTHR37542">
    <property type="entry name" value="HELO DOMAIN-CONTAINING PROTEIN-RELATED"/>
    <property type="match status" value="1"/>
</dbReference>
<evidence type="ECO:0000313" key="4">
    <source>
        <dbReference type="EMBL" id="KAF1837852.1"/>
    </source>
</evidence>
<evidence type="ECO:0000256" key="1">
    <source>
        <dbReference type="SAM" id="Coils"/>
    </source>
</evidence>
<feature type="region of interest" description="Disordered" evidence="2">
    <location>
        <begin position="417"/>
        <end position="441"/>
    </location>
</feature>
<evidence type="ECO:0000256" key="2">
    <source>
        <dbReference type="SAM" id="MobiDB-lite"/>
    </source>
</evidence>
<dbReference type="Gene3D" id="1.10.510.10">
    <property type="entry name" value="Transferase(Phosphotransferase) domain 1"/>
    <property type="match status" value="1"/>
</dbReference>
<dbReference type="InterPro" id="IPR000719">
    <property type="entry name" value="Prot_kinase_dom"/>
</dbReference>
<feature type="domain" description="Protein kinase" evidence="3">
    <location>
        <begin position="196"/>
        <end position="503"/>
    </location>
</feature>
<evidence type="ECO:0000259" key="3">
    <source>
        <dbReference type="PROSITE" id="PS50011"/>
    </source>
</evidence>
<feature type="compositionally biased region" description="Polar residues" evidence="2">
    <location>
        <begin position="430"/>
        <end position="440"/>
    </location>
</feature>
<sequence>MYNSYHNSSDEINERVLLITTTWLKTEKQLHFLARIWEKLDQDHQAIQTQVLRLLLNKLEAAICEMQKLEKKQAEERDGIRQAKSKNITEYKRWKYPFIKRSLDETIGSLKKWQQIFDPTWLLILRISDRLIDVELANTSSSSSTTEVERTGDAFIATAKTVRNSLKPPGTQSQTQTSIFLPSEGISTSARTPILYSTASLLQRSSKNKTYVLDTVISTPNISPAIQNEDVRDLARKLTATDPLRFGLLQCRGVVKVLDPHYKNIESYEFIFHIPPGLHSPKSLRAVLIEANPGASLSTRFHIAQQLAQSLSYVHTYGFVHKSIRPETVLIFQNEASELAASFLLGFEKFRAAQPGRTSMVSDAVWYKSLYRHPRRQGLRPEDEYVMQHDIYSLGVCLLEIGLWDSFVVCDMAPTDNDGSTSHKIEHSSRPSNLLPTVSRSENDERKAATLLQDALVTLAQLELPSRMGDKYTDIVVSCLTCLDESNPDFSNENEFKDQDDVVIGVRYIEKILMRLSNISV</sequence>
<dbReference type="GO" id="GO:0005524">
    <property type="term" value="F:ATP binding"/>
    <property type="evidence" value="ECO:0007669"/>
    <property type="project" value="InterPro"/>
</dbReference>
<organism evidence="4 5">
    <name type="scientific">Decorospora gaudefroyi</name>
    <dbReference type="NCBI Taxonomy" id="184978"/>
    <lineage>
        <taxon>Eukaryota</taxon>
        <taxon>Fungi</taxon>
        <taxon>Dikarya</taxon>
        <taxon>Ascomycota</taxon>
        <taxon>Pezizomycotina</taxon>
        <taxon>Dothideomycetes</taxon>
        <taxon>Pleosporomycetidae</taxon>
        <taxon>Pleosporales</taxon>
        <taxon>Pleosporineae</taxon>
        <taxon>Pleosporaceae</taxon>
        <taxon>Decorospora</taxon>
    </lineage>
</organism>
<dbReference type="Proteomes" id="UP000800040">
    <property type="component" value="Unassembled WGS sequence"/>
</dbReference>
<keyword evidence="1" id="KW-0175">Coiled coil</keyword>
<dbReference type="EMBL" id="ML975257">
    <property type="protein sequence ID" value="KAF1837852.1"/>
    <property type="molecule type" value="Genomic_DNA"/>
</dbReference>
<proteinExistence type="predicted"/>
<dbReference type="AlphaFoldDB" id="A0A6A5KPC1"/>
<gene>
    <name evidence="4" type="ORF">BDW02DRAFT_82327</name>
</gene>
<keyword evidence="5" id="KW-1185">Reference proteome</keyword>
<accession>A0A6A5KPC1</accession>